<proteinExistence type="predicted"/>
<organism evidence="1 2">
    <name type="scientific">Austwickia chelonae NBRC 105200</name>
    <dbReference type="NCBI Taxonomy" id="1184607"/>
    <lineage>
        <taxon>Bacteria</taxon>
        <taxon>Bacillati</taxon>
        <taxon>Actinomycetota</taxon>
        <taxon>Actinomycetes</taxon>
        <taxon>Micrococcales</taxon>
        <taxon>Dermatophilaceae</taxon>
        <taxon>Austwickia</taxon>
    </lineage>
</organism>
<sequence>MTAQEWEIGLGKLRQRSLQERTVPASDGQLMGRPFLVEEEYAVALMSPRDETSWLAVLNQAGSDVDHETSELELAENQSLVETSVVTFIPGLNNIFGIVTGSQAAPKASAFALWLTKMFPPTDGSKYTFVADPCVSKKMREKLVRSDGVTSATVRVSTTQANVMRQAQNNLVRRLGEFMQTLQSSDELQVTVTLTVPPGQTPTKDEARNELRDHTRALLEIPGVDKLSAKVLSDHEDRRRREEINFINQKLSVKSLIMTRDDDGRLIKDDSAVRAIRSRATDEALLAELTAADRT</sequence>
<dbReference type="Proteomes" id="UP000008495">
    <property type="component" value="Unassembled WGS sequence"/>
</dbReference>
<accession>K6VM81</accession>
<dbReference type="EMBL" id="BAGZ01000008">
    <property type="protein sequence ID" value="GAB77859.1"/>
    <property type="molecule type" value="Genomic_DNA"/>
</dbReference>
<reference evidence="1 2" key="1">
    <citation type="submission" date="2012-08" db="EMBL/GenBank/DDBJ databases">
        <title>Whole genome shotgun sequence of Austwickia chelonae NBRC 105200.</title>
        <authorList>
            <person name="Yoshida I."/>
            <person name="Hosoyama A."/>
            <person name="Tsuchikane K."/>
            <person name="Katsumata H."/>
            <person name="Ando Y."/>
            <person name="Ohji S."/>
            <person name="Hamada M."/>
            <person name="Tamura T."/>
            <person name="Yamazoe A."/>
            <person name="Yamazaki S."/>
            <person name="Fujita N."/>
        </authorList>
    </citation>
    <scope>NUCLEOTIDE SEQUENCE [LARGE SCALE GENOMIC DNA]</scope>
    <source>
        <strain evidence="1 2">NBRC 105200</strain>
    </source>
</reference>
<keyword evidence="2" id="KW-1185">Reference proteome</keyword>
<evidence type="ECO:0000313" key="1">
    <source>
        <dbReference type="EMBL" id="GAB77859.1"/>
    </source>
</evidence>
<gene>
    <name evidence="1" type="ORF">AUCHE_08_01010</name>
</gene>
<protein>
    <submittedName>
        <fullName evidence="1">Uncharacterized protein</fullName>
    </submittedName>
</protein>
<evidence type="ECO:0000313" key="2">
    <source>
        <dbReference type="Proteomes" id="UP000008495"/>
    </source>
</evidence>
<name>K6VM81_9MICO</name>
<dbReference type="AlphaFoldDB" id="K6VM81"/>
<comment type="caution">
    <text evidence="1">The sequence shown here is derived from an EMBL/GenBank/DDBJ whole genome shotgun (WGS) entry which is preliminary data.</text>
</comment>